<organism evidence="1">
    <name type="scientific">Ectopseudomonas oleovorans</name>
    <name type="common">Pseudomonas oleovorans</name>
    <dbReference type="NCBI Taxonomy" id="301"/>
    <lineage>
        <taxon>Bacteria</taxon>
        <taxon>Pseudomonadati</taxon>
        <taxon>Pseudomonadota</taxon>
        <taxon>Gammaproteobacteria</taxon>
        <taxon>Pseudomonadales</taxon>
        <taxon>Pseudomonadaceae</taxon>
        <taxon>Ectopseudomonas</taxon>
    </lineage>
</organism>
<accession>A0A653AXI7</accession>
<dbReference type="EMBL" id="LR130779">
    <property type="protein sequence ID" value="VDN61080.1"/>
    <property type="molecule type" value="Genomic_DNA"/>
</dbReference>
<sequence length="121" mass="12903">MKALLRFYFLLLVSLTLPINGMASLLMPAQACAVHTSQYMPSPAMPGMDQQMSALDPCCETMAQTGHKQPCKTGMDCKAGSLLQVGSGKSALLLIDQPGPFPSSFTPLPGATEPLWHPPRS</sequence>
<protein>
    <submittedName>
        <fullName evidence="1">Uncharacterized protein</fullName>
    </submittedName>
</protein>
<name>A0A653AXI7_ECTOL</name>
<dbReference type="OrthoDB" id="6162547at2"/>
<proteinExistence type="predicted"/>
<evidence type="ECO:0000313" key="1">
    <source>
        <dbReference type="EMBL" id="VDN61080.1"/>
    </source>
</evidence>
<reference evidence="1" key="1">
    <citation type="submission" date="2018-11" db="EMBL/GenBank/DDBJ databases">
        <authorList>
            <consortium name="Genoscope - CEA"/>
            <person name="William W."/>
        </authorList>
    </citation>
    <scope>NUCLEOTIDE SEQUENCE [LARGE SCALE GENOMIC DNA]</scope>
    <source>
        <strain evidence="1">T9AD</strain>
    </source>
</reference>
<gene>
    <name evidence="1" type="ORF">POT9AD_0084</name>
</gene>
<dbReference type="AlphaFoldDB" id="A0A653AXI7"/>